<comment type="caution">
    <text evidence="1">The sequence shown here is derived from an EMBL/GenBank/DDBJ whole genome shotgun (WGS) entry which is preliminary data.</text>
</comment>
<dbReference type="AlphaFoldDB" id="A0A3D9XIU0"/>
<dbReference type="EMBL" id="QTUJ01000002">
    <property type="protein sequence ID" value="REF70406.1"/>
    <property type="molecule type" value="Genomic_DNA"/>
</dbReference>
<protein>
    <submittedName>
        <fullName evidence="1">Uncharacterized protein</fullName>
    </submittedName>
</protein>
<dbReference type="Proteomes" id="UP000256941">
    <property type="component" value="Unassembled WGS sequence"/>
</dbReference>
<evidence type="ECO:0000313" key="1">
    <source>
        <dbReference type="EMBL" id="REF70406.1"/>
    </source>
</evidence>
<evidence type="ECO:0000313" key="2">
    <source>
        <dbReference type="Proteomes" id="UP000256941"/>
    </source>
</evidence>
<reference evidence="1 2" key="1">
    <citation type="submission" date="2018-08" db="EMBL/GenBank/DDBJ databases">
        <title>Genomic Encyclopedia of Archaeal and Bacterial Type Strains, Phase II (KMG-II): from individual species to whole genera.</title>
        <authorList>
            <person name="Goeker M."/>
        </authorList>
    </citation>
    <scope>NUCLEOTIDE SEQUENCE [LARGE SCALE GENOMIC DNA]</scope>
    <source>
        <strain evidence="1 2">DSM 17099</strain>
    </source>
</reference>
<dbReference type="RefSeq" id="WP_116222324.1">
    <property type="nucleotide sequence ID" value="NZ_CP038197.1"/>
</dbReference>
<proteinExistence type="predicted"/>
<organism evidence="1 2">
    <name type="scientific">Paracoccus versutus</name>
    <name type="common">Thiobacillus versutus</name>
    <dbReference type="NCBI Taxonomy" id="34007"/>
    <lineage>
        <taxon>Bacteria</taxon>
        <taxon>Pseudomonadati</taxon>
        <taxon>Pseudomonadota</taxon>
        <taxon>Alphaproteobacteria</taxon>
        <taxon>Rhodobacterales</taxon>
        <taxon>Paracoccaceae</taxon>
        <taxon>Paracoccus</taxon>
    </lineage>
</organism>
<accession>A0A3D9XIU0</accession>
<gene>
    <name evidence="1" type="ORF">BDD41_3138</name>
</gene>
<name>A0A3D9XIU0_PARVE</name>
<sequence length="202" mass="22586">MQSAIAICNVALTTYLGSRTITAFEETSPEAVQCKLHYDRIRRSLLERWPWVFASRREKLVEETLNDRAGAWSYRYARPGHMAAIRWVNDVTAARMAMQMGQSPDTLREVTADSIYSDVPGAVIEYTRDETDPTVFSAGFADTLAAHLAAAIAMPITRDAAKVTGAKREATELLDQAMVADFNSRPATEQTFYPMQLRVRGF</sequence>